<organism evidence="5 6">
    <name type="scientific">Allosediminivita pacifica</name>
    <dbReference type="NCBI Taxonomy" id="1267769"/>
    <lineage>
        <taxon>Bacteria</taxon>
        <taxon>Pseudomonadati</taxon>
        <taxon>Pseudomonadota</taxon>
        <taxon>Alphaproteobacteria</taxon>
        <taxon>Rhodobacterales</taxon>
        <taxon>Paracoccaceae</taxon>
        <taxon>Allosediminivita</taxon>
    </lineage>
</organism>
<name>A0A2T6AD89_9RHOB</name>
<dbReference type="RefSeq" id="WP_107978213.1">
    <property type="nucleotide sequence ID" value="NZ_BMEZ01000025.1"/>
</dbReference>
<dbReference type="GO" id="GO:0030246">
    <property type="term" value="F:carbohydrate binding"/>
    <property type="evidence" value="ECO:0007669"/>
    <property type="project" value="TreeGrafter"/>
</dbReference>
<reference evidence="5 6" key="1">
    <citation type="submission" date="2018-04" db="EMBL/GenBank/DDBJ databases">
        <title>Genomic Encyclopedia of Archaeal and Bacterial Type Strains, Phase II (KMG-II): from individual species to whole genera.</title>
        <authorList>
            <person name="Goeker M."/>
        </authorList>
    </citation>
    <scope>NUCLEOTIDE SEQUENCE [LARGE SCALE GENOMIC DNA]</scope>
    <source>
        <strain evidence="5 6">DSM 29329</strain>
    </source>
</reference>
<dbReference type="Gene3D" id="3.40.190.170">
    <property type="entry name" value="Bacterial extracellular solute-binding protein, family 7"/>
    <property type="match status" value="1"/>
</dbReference>
<keyword evidence="3" id="KW-0574">Periplasm</keyword>
<gene>
    <name evidence="5" type="ORF">C8N44_12749</name>
</gene>
<feature type="chain" id="PRO_5015395109" evidence="4">
    <location>
        <begin position="20"/>
        <end position="325"/>
    </location>
</feature>
<keyword evidence="6" id="KW-1185">Reference proteome</keyword>
<dbReference type="GO" id="GO:0055085">
    <property type="term" value="P:transmembrane transport"/>
    <property type="evidence" value="ECO:0007669"/>
    <property type="project" value="InterPro"/>
</dbReference>
<evidence type="ECO:0000256" key="3">
    <source>
        <dbReference type="ARBA" id="ARBA00022764"/>
    </source>
</evidence>
<dbReference type="GO" id="GO:0030288">
    <property type="term" value="C:outer membrane-bounded periplasmic space"/>
    <property type="evidence" value="ECO:0007669"/>
    <property type="project" value="InterPro"/>
</dbReference>
<comment type="caution">
    <text evidence="5">The sequence shown here is derived from an EMBL/GenBank/DDBJ whole genome shotgun (WGS) entry which is preliminary data.</text>
</comment>
<accession>A0A2T6AD89</accession>
<dbReference type="CDD" id="cd13671">
    <property type="entry name" value="PBP2_TRAP_SBP_like_3"/>
    <property type="match status" value="1"/>
</dbReference>
<dbReference type="AlphaFoldDB" id="A0A2T6AD89"/>
<dbReference type="Pfam" id="PF03480">
    <property type="entry name" value="DctP"/>
    <property type="match status" value="1"/>
</dbReference>
<keyword evidence="2 4" id="KW-0732">Signal</keyword>
<dbReference type="EMBL" id="QBKN01000027">
    <property type="protein sequence ID" value="PTX41783.1"/>
    <property type="molecule type" value="Genomic_DNA"/>
</dbReference>
<dbReference type="Proteomes" id="UP000244069">
    <property type="component" value="Unassembled WGS sequence"/>
</dbReference>
<feature type="signal peptide" evidence="4">
    <location>
        <begin position="1"/>
        <end position="19"/>
    </location>
</feature>
<keyword evidence="5" id="KW-0675">Receptor</keyword>
<comment type="subcellular location">
    <subcellularLocation>
        <location evidence="1">Periplasm</location>
    </subcellularLocation>
</comment>
<dbReference type="NCBIfam" id="TIGR00787">
    <property type="entry name" value="dctP"/>
    <property type="match status" value="1"/>
</dbReference>
<dbReference type="PANTHER" id="PTHR33376:SF2">
    <property type="entry name" value="DICARBOXYLATE-BINDING PERIPLASMIC PROTEIN"/>
    <property type="match status" value="1"/>
</dbReference>
<sequence length="325" mass="35712">MTRITTFALAGLLASTALAQADTLRFAYAQNATPTKEAMARFGELLEEKTDGELTVQYFPDSQLGGERELVEQVQAGLLDMTKVSSGLMESFSPIYGTFSLPYLFDDTDHYYSVLDDAEIMDPVYTSTEGQGMVGLTYYDSGARSFYVKGDPVLGVEDLEGKKIRVMQSPTSIRMVELLGGSPIAMGQDEVYTAIQQGILDGAENNIFAVTVARHGEVVDHMSFDEHTRIPDVVLISTSTLNRLSEEHQQAVREAAAESTAYHKELWAEAVEAERATAQENFDIEYHEVDKAPFQDAVQPIFEEVSDEMSALVDQIRAKADGSGS</sequence>
<dbReference type="NCBIfam" id="NF037995">
    <property type="entry name" value="TRAP_S1"/>
    <property type="match status" value="1"/>
</dbReference>
<proteinExistence type="predicted"/>
<dbReference type="OrthoDB" id="8673861at2"/>
<evidence type="ECO:0000256" key="1">
    <source>
        <dbReference type="ARBA" id="ARBA00004418"/>
    </source>
</evidence>
<protein>
    <submittedName>
        <fullName evidence="5">Tripartite ATP-independent transporter DctP family solute receptor</fullName>
    </submittedName>
</protein>
<dbReference type="SUPFAM" id="SSF53850">
    <property type="entry name" value="Periplasmic binding protein-like II"/>
    <property type="match status" value="1"/>
</dbReference>
<evidence type="ECO:0000256" key="2">
    <source>
        <dbReference type="ARBA" id="ARBA00022729"/>
    </source>
</evidence>
<dbReference type="PIRSF" id="PIRSF006470">
    <property type="entry name" value="DctB"/>
    <property type="match status" value="1"/>
</dbReference>
<evidence type="ECO:0000256" key="4">
    <source>
        <dbReference type="SAM" id="SignalP"/>
    </source>
</evidence>
<evidence type="ECO:0000313" key="6">
    <source>
        <dbReference type="Proteomes" id="UP000244069"/>
    </source>
</evidence>
<evidence type="ECO:0000313" key="5">
    <source>
        <dbReference type="EMBL" id="PTX41783.1"/>
    </source>
</evidence>
<dbReference type="PANTHER" id="PTHR33376">
    <property type="match status" value="1"/>
</dbReference>
<dbReference type="InterPro" id="IPR018389">
    <property type="entry name" value="DctP_fam"/>
</dbReference>
<dbReference type="InterPro" id="IPR004682">
    <property type="entry name" value="TRAP_DctP"/>
</dbReference>
<dbReference type="InterPro" id="IPR038404">
    <property type="entry name" value="TRAP_DctP_sf"/>
</dbReference>